<feature type="region of interest" description="Disordered" evidence="5">
    <location>
        <begin position="424"/>
        <end position="686"/>
    </location>
</feature>
<reference evidence="7" key="2">
    <citation type="submission" date="2025-09" db="UniProtKB">
        <authorList>
            <consortium name="Ensembl"/>
        </authorList>
    </citation>
    <scope>IDENTIFICATION</scope>
</reference>
<dbReference type="Gene3D" id="2.10.110.10">
    <property type="entry name" value="Cysteine Rich Protein"/>
    <property type="match status" value="1"/>
</dbReference>
<evidence type="ECO:0000259" key="6">
    <source>
        <dbReference type="PROSITE" id="PS50023"/>
    </source>
</evidence>
<dbReference type="SUPFAM" id="SSF57716">
    <property type="entry name" value="Glucocorticoid receptor-like (DNA-binding domain)"/>
    <property type="match status" value="2"/>
</dbReference>
<feature type="region of interest" description="Disordered" evidence="5">
    <location>
        <begin position="235"/>
        <end position="285"/>
    </location>
</feature>
<dbReference type="Proteomes" id="UP000472276">
    <property type="component" value="Unassembled WGS sequence"/>
</dbReference>
<keyword evidence="3 4" id="KW-0440">LIM domain</keyword>
<feature type="compositionally biased region" description="Basic and acidic residues" evidence="5">
    <location>
        <begin position="43"/>
        <end position="57"/>
    </location>
</feature>
<dbReference type="KEGG" id="oau:116326611"/>
<dbReference type="PROSITE" id="PS00478">
    <property type="entry name" value="LIM_DOMAIN_1"/>
    <property type="match status" value="1"/>
</dbReference>
<dbReference type="PANTHER" id="PTHR24206">
    <property type="entry name" value="OS06G0237300 PROTEIN"/>
    <property type="match status" value="1"/>
</dbReference>
<keyword evidence="2 4" id="KW-0862">Zinc</keyword>
<name>A0A668TTG0_OREAU</name>
<dbReference type="CDD" id="cd09485">
    <property type="entry name" value="LIM_Eplin_alpha_beta"/>
    <property type="match status" value="1"/>
</dbReference>
<organism evidence="7 8">
    <name type="scientific">Oreochromis aureus</name>
    <name type="common">Israeli tilapia</name>
    <name type="synonym">Chromis aureus</name>
    <dbReference type="NCBI Taxonomy" id="47969"/>
    <lineage>
        <taxon>Eukaryota</taxon>
        <taxon>Metazoa</taxon>
        <taxon>Chordata</taxon>
        <taxon>Craniata</taxon>
        <taxon>Vertebrata</taxon>
        <taxon>Euteleostomi</taxon>
        <taxon>Actinopterygii</taxon>
        <taxon>Neopterygii</taxon>
        <taxon>Teleostei</taxon>
        <taxon>Neoteleostei</taxon>
        <taxon>Acanthomorphata</taxon>
        <taxon>Ovalentaria</taxon>
        <taxon>Cichlomorphae</taxon>
        <taxon>Cichliformes</taxon>
        <taxon>Cichlidae</taxon>
        <taxon>African cichlids</taxon>
        <taxon>Pseudocrenilabrinae</taxon>
        <taxon>Oreochromini</taxon>
        <taxon>Oreochromis</taxon>
    </lineage>
</organism>
<proteinExistence type="predicted"/>
<dbReference type="Ensembl" id="ENSOABT00000030450.2">
    <property type="protein sequence ID" value="ENSOABP00000029626.1"/>
    <property type="gene ID" value="ENSOABG00000013733.2"/>
</dbReference>
<feature type="compositionally biased region" description="Acidic residues" evidence="5">
    <location>
        <begin position="653"/>
        <end position="668"/>
    </location>
</feature>
<accession>A0A668TTG0</accession>
<dbReference type="RefSeq" id="XP_031603817.1">
    <property type="nucleotide sequence ID" value="XM_031747957.2"/>
</dbReference>
<feature type="compositionally biased region" description="Polar residues" evidence="5">
    <location>
        <begin position="390"/>
        <end position="401"/>
    </location>
</feature>
<dbReference type="SMART" id="SM00132">
    <property type="entry name" value="LIM"/>
    <property type="match status" value="1"/>
</dbReference>
<dbReference type="Pfam" id="PF00412">
    <property type="entry name" value="LIM"/>
    <property type="match status" value="1"/>
</dbReference>
<evidence type="ECO:0000256" key="3">
    <source>
        <dbReference type="ARBA" id="ARBA00023038"/>
    </source>
</evidence>
<dbReference type="GO" id="GO:0046872">
    <property type="term" value="F:metal ion binding"/>
    <property type="evidence" value="ECO:0007669"/>
    <property type="project" value="UniProtKB-KW"/>
</dbReference>
<dbReference type="PROSITE" id="PS50023">
    <property type="entry name" value="LIM_DOMAIN_2"/>
    <property type="match status" value="1"/>
</dbReference>
<evidence type="ECO:0000313" key="8">
    <source>
        <dbReference type="Proteomes" id="UP000472276"/>
    </source>
</evidence>
<feature type="domain" description="LIM zinc-binding" evidence="6">
    <location>
        <begin position="291"/>
        <end position="351"/>
    </location>
</feature>
<dbReference type="AlphaFoldDB" id="A0A668TTG0"/>
<feature type="compositionally biased region" description="Polar residues" evidence="5">
    <location>
        <begin position="126"/>
        <end position="137"/>
    </location>
</feature>
<dbReference type="GeneID" id="116326611"/>
<evidence type="ECO:0000256" key="4">
    <source>
        <dbReference type="PROSITE-ProRule" id="PRU00125"/>
    </source>
</evidence>
<reference evidence="7" key="1">
    <citation type="submission" date="2025-08" db="UniProtKB">
        <authorList>
            <consortium name="Ensembl"/>
        </authorList>
    </citation>
    <scope>IDENTIFICATION</scope>
</reference>
<feature type="region of interest" description="Disordered" evidence="5">
    <location>
        <begin position="43"/>
        <end position="223"/>
    </location>
</feature>
<keyword evidence="1 4" id="KW-0479">Metal-binding</keyword>
<feature type="region of interest" description="Disordered" evidence="5">
    <location>
        <begin position="384"/>
        <end position="412"/>
    </location>
</feature>
<protein>
    <recommendedName>
        <fullName evidence="6">LIM zinc-binding domain-containing protein</fullName>
    </recommendedName>
</protein>
<evidence type="ECO:0000256" key="5">
    <source>
        <dbReference type="SAM" id="MobiDB-lite"/>
    </source>
</evidence>
<evidence type="ECO:0000256" key="2">
    <source>
        <dbReference type="ARBA" id="ARBA00022833"/>
    </source>
</evidence>
<dbReference type="InterPro" id="IPR001781">
    <property type="entry name" value="Znf_LIM"/>
</dbReference>
<gene>
    <name evidence="7" type="primary">LOC116326611</name>
</gene>
<feature type="compositionally biased region" description="Basic and acidic residues" evidence="5">
    <location>
        <begin position="439"/>
        <end position="464"/>
    </location>
</feature>
<feature type="compositionally biased region" description="Basic and acidic residues" evidence="5">
    <location>
        <begin position="184"/>
        <end position="197"/>
    </location>
</feature>
<feature type="compositionally biased region" description="Basic and acidic residues" evidence="5">
    <location>
        <begin position="542"/>
        <end position="617"/>
    </location>
</feature>
<dbReference type="InterPro" id="IPR028740">
    <property type="entry name" value="EPLIN_Lim_dom"/>
</dbReference>
<evidence type="ECO:0000313" key="7">
    <source>
        <dbReference type="Ensembl" id="ENSOABP00000029626.1"/>
    </source>
</evidence>
<feature type="compositionally biased region" description="Polar residues" evidence="5">
    <location>
        <begin position="429"/>
        <end position="438"/>
    </location>
</feature>
<sequence length="686" mass="77053">MESNPFSRRNWAAQSMRITAKELSLVSTRGKTNAIAERFSKYQKAAEDSSADKKKGSFESGTVALRSGGLSVLKKRWEQGGTGDQDKPSSVPPPRQPISRHRPHTLNRPPSVTEPPVKSPGPLTDQGGQHTANSVQQAPAAPEIEDQREMEKEEMTTEKLEQHVPTSPRASYEKPRVPLNNLKMKFEKGEEPTEKGGRAALRSTLSDDVEQQSSRPVLRRSSSLKEKMAKYQFAVAKQEQTHSVSAPKQEKLDAPKASASENEKVTPVPECNGDSTEQPKSPRKFRPAERETCIACTKPVYPLERLMAHQHVYHKSCFRCIHCSTKLSLANYASLHGNIYCKPHFNQLFKAKGNYDEGFGHRPHKEMWEPRVEGDEDVEVVKQKEEEKTATVNSPAESASDMQPVPDGETSPQVKVTDLTALLEKQSRKQTNVSSAEKAQSEKPAEKRKLKIDWPPRTGERHTGTESLSPVTEDIGSSRPWRAKWPPDDEAPSTFQSSERAELKSLRRSTSLKERIRPFTIAAKPKSTNPAGPREPRRHLKSLQDWRASFEEKTSSEESTKENKPEVQQEKKQEKKEKMSQMQSEDKETISEGDVASHVEKKKERDEGVKRNTKGDEAAGDEGSLRSSSPDMPVNLSPPSKPNQNRTSQDVGFWEEDKEGSDAEDLSAEDIIKKNRYYEEEEDTES</sequence>
<feature type="compositionally biased region" description="Basic and acidic residues" evidence="5">
    <location>
        <begin position="499"/>
        <end position="517"/>
    </location>
</feature>
<keyword evidence="8" id="KW-1185">Reference proteome</keyword>
<dbReference type="FunFam" id="2.10.110.10:FF:000002">
    <property type="entry name" value="LIM domain and actin-binding 1"/>
    <property type="match status" value="1"/>
</dbReference>
<feature type="compositionally biased region" description="Basic and acidic residues" evidence="5">
    <location>
        <begin position="145"/>
        <end position="162"/>
    </location>
</feature>
<evidence type="ECO:0000256" key="1">
    <source>
        <dbReference type="ARBA" id="ARBA00022723"/>
    </source>
</evidence>
<dbReference type="OMA" id="YQFAVAK"/>